<keyword evidence="2" id="KW-1185">Reference proteome</keyword>
<sequence>GQKGDPRRFLEPTSDMSWIGDTFHDKVAELIMHWQHGFDEDASGTMDETVREVSVTVQEYWSDLNSFVFGALGLSGDGKSSEGRRALLYNLSSDPFEDVDVASENPEVVKTMLARVAKMESHFPKNCDWFVMDRNIKFERVEYAGEGGETVVKEYHAPFVPDDEFDEYEPLLFNVNPARKYGAAGIVGLEIIFMGFVAWKLLRVMSGVLGGLSPVEKNLSKESSIIEVTSGYLSFAYGSGNDEVRQSMMSVPTESFFGALRNTMVWRRTCNASLA</sequence>
<protein>
    <submittedName>
        <fullName evidence="1">Uncharacterized protein</fullName>
    </submittedName>
</protein>
<dbReference type="Gene3D" id="3.30.1120.10">
    <property type="match status" value="1"/>
</dbReference>
<dbReference type="Proteomes" id="UP001165082">
    <property type="component" value="Unassembled WGS sequence"/>
</dbReference>
<dbReference type="EMBL" id="BRXZ01000626">
    <property type="protein sequence ID" value="GMH49231.1"/>
    <property type="molecule type" value="Genomic_DNA"/>
</dbReference>
<gene>
    <name evidence="1" type="ORF">TrRE_jg10927</name>
</gene>
<comment type="caution">
    <text evidence="1">The sequence shown here is derived from an EMBL/GenBank/DDBJ whole genome shotgun (WGS) entry which is preliminary data.</text>
</comment>
<reference evidence="1" key="1">
    <citation type="submission" date="2022-07" db="EMBL/GenBank/DDBJ databases">
        <title>Genome analysis of Parmales, a sister group of diatoms, reveals the evolutionary specialization of diatoms from phago-mixotrophs to photoautotrophs.</title>
        <authorList>
            <person name="Ban H."/>
            <person name="Sato S."/>
            <person name="Yoshikawa S."/>
            <person name="Kazumasa Y."/>
            <person name="Nakamura Y."/>
            <person name="Ichinomiya M."/>
            <person name="Saitoh K."/>
            <person name="Sato N."/>
            <person name="Blanc-Mathieu R."/>
            <person name="Endo H."/>
            <person name="Kuwata A."/>
            <person name="Ogata H."/>
        </authorList>
    </citation>
    <scope>NUCLEOTIDE SEQUENCE</scope>
</reference>
<proteinExistence type="predicted"/>
<dbReference type="AlphaFoldDB" id="A0A9W6ZBJ7"/>
<dbReference type="SUPFAM" id="SSF53649">
    <property type="entry name" value="Alkaline phosphatase-like"/>
    <property type="match status" value="1"/>
</dbReference>
<evidence type="ECO:0000313" key="1">
    <source>
        <dbReference type="EMBL" id="GMH49231.1"/>
    </source>
</evidence>
<organism evidence="1 2">
    <name type="scientific">Triparma retinervis</name>
    <dbReference type="NCBI Taxonomy" id="2557542"/>
    <lineage>
        <taxon>Eukaryota</taxon>
        <taxon>Sar</taxon>
        <taxon>Stramenopiles</taxon>
        <taxon>Ochrophyta</taxon>
        <taxon>Bolidophyceae</taxon>
        <taxon>Parmales</taxon>
        <taxon>Triparmaceae</taxon>
        <taxon>Triparma</taxon>
    </lineage>
</organism>
<accession>A0A9W6ZBJ7</accession>
<name>A0A9W6ZBJ7_9STRA</name>
<feature type="non-terminal residue" evidence="1">
    <location>
        <position position="1"/>
    </location>
</feature>
<dbReference type="InterPro" id="IPR017850">
    <property type="entry name" value="Alkaline_phosphatase_core_sf"/>
</dbReference>
<evidence type="ECO:0000313" key="2">
    <source>
        <dbReference type="Proteomes" id="UP001165082"/>
    </source>
</evidence>
<dbReference type="OrthoDB" id="408574at2759"/>